<dbReference type="Proteomes" id="UP001558481">
    <property type="component" value="Unassembled WGS sequence"/>
</dbReference>
<proteinExistence type="predicted"/>
<evidence type="ECO:0000313" key="3">
    <source>
        <dbReference type="Proteomes" id="UP001558481"/>
    </source>
</evidence>
<keyword evidence="3" id="KW-1185">Reference proteome</keyword>
<dbReference type="RefSeq" id="WP_368630155.1">
    <property type="nucleotide sequence ID" value="NZ_JAYWLU010000029.1"/>
</dbReference>
<organism evidence="2 3">
    <name type="scientific">Kocuria carniphila</name>
    <dbReference type="NCBI Taxonomy" id="262208"/>
    <lineage>
        <taxon>Bacteria</taxon>
        <taxon>Bacillati</taxon>
        <taxon>Actinomycetota</taxon>
        <taxon>Actinomycetes</taxon>
        <taxon>Micrococcales</taxon>
        <taxon>Micrococcaceae</taxon>
        <taxon>Kocuria</taxon>
    </lineage>
</organism>
<keyword evidence="1" id="KW-0472">Membrane</keyword>
<keyword evidence="1" id="KW-0812">Transmembrane</keyword>
<dbReference type="EMBL" id="JAYWLU010000029">
    <property type="protein sequence ID" value="MEX3596126.1"/>
    <property type="molecule type" value="Genomic_DNA"/>
</dbReference>
<protein>
    <submittedName>
        <fullName evidence="2">Uncharacterized protein</fullName>
    </submittedName>
</protein>
<feature type="transmembrane region" description="Helical" evidence="1">
    <location>
        <begin position="12"/>
        <end position="31"/>
    </location>
</feature>
<accession>A0ABV3V5V4</accession>
<reference evidence="2 3" key="1">
    <citation type="journal article" date="2024" name="Fungal Genet. Biol.">
        <title>The porcine skin microbiome exhibits broad fungal antagonism.</title>
        <authorList>
            <person name="De La Cruz K.F."/>
            <person name="Townsend E.C."/>
            <person name="Alex Cheong J.Z."/>
            <person name="Salamzade R."/>
            <person name="Liu A."/>
            <person name="Sandstrom S."/>
            <person name="Davila E."/>
            <person name="Huang L."/>
            <person name="Xu K.H."/>
            <person name="Wu S.Y."/>
            <person name="Meudt J.J."/>
            <person name="Shanmuganayagam D."/>
            <person name="Gibson A.L.F."/>
            <person name="Kalan L.R."/>
        </authorList>
    </citation>
    <scope>NUCLEOTIDE SEQUENCE [LARGE SCALE GENOMIC DNA]</scope>
    <source>
        <strain evidence="2 3">LK2625</strain>
    </source>
</reference>
<evidence type="ECO:0000313" key="2">
    <source>
        <dbReference type="EMBL" id="MEX3596126.1"/>
    </source>
</evidence>
<sequence length="59" mass="6403">MSRFSVPPEAAFVLAIAVLVLVVFVCVWISIGGGPWERFYSVLEVWLSTDSSVTSDTPA</sequence>
<name>A0ABV3V5V4_9MICC</name>
<gene>
    <name evidence="2" type="ORF">VVR66_15550</name>
</gene>
<evidence type="ECO:0000256" key="1">
    <source>
        <dbReference type="SAM" id="Phobius"/>
    </source>
</evidence>
<comment type="caution">
    <text evidence="2">The sequence shown here is derived from an EMBL/GenBank/DDBJ whole genome shotgun (WGS) entry which is preliminary data.</text>
</comment>
<keyword evidence="1" id="KW-1133">Transmembrane helix</keyword>